<feature type="non-terminal residue" evidence="9">
    <location>
        <position position="1"/>
    </location>
</feature>
<dbReference type="InterPro" id="IPR001394">
    <property type="entry name" value="Peptidase_C19_UCH"/>
</dbReference>
<comment type="catalytic activity">
    <reaction evidence="1">
        <text>Thiol-dependent hydrolysis of ester, thioester, amide, peptide and isopeptide bonds formed by the C-terminal Gly of ubiquitin (a 76-residue protein attached to proteins as an intracellular targeting signal).</text>
        <dbReference type="EC" id="3.4.19.12"/>
    </reaction>
</comment>
<dbReference type="PANTHER" id="PTHR24006:SF687">
    <property type="entry name" value="UBIQUITIN CARBOXYL-TERMINAL HYDROLASE 10"/>
    <property type="match status" value="1"/>
</dbReference>
<evidence type="ECO:0000256" key="5">
    <source>
        <dbReference type="ARBA" id="ARBA00022801"/>
    </source>
</evidence>
<sequence length="484" mass="53403">STPAPTPTLAPVTAYTPPVLSECCDAGAASTPNPLLPVSSVVGFSIPASPPSRVPPLPDAEFLALPSSTTVAATPPRPTSNATLSRPRVHGLANSGSMYFANAMLQLLVHSPPFWNLFRELGDLKGQRGAGDVEADDGATPLVDATLRFFEESRFMEPLPMQQPAQQAARGKPREDEEAKKHDAVDSFEPMYLYDAMKEKRKLKDLLDGQQQDAEEFFRLYLDALDEELRALLASISGHKSAAVTPGVEDREVSQSDLTDVGFMVRRLLFLCTELPESPISRIFDGRSRSTIRAPNQPDSITIQDWRLLQLNIQPDLVHTVKDALAHISQPQPVQVGQLSPSEVTQQVQIEELPPVLVLHLKRFLYDAAADGIVKINKPVQFAPELEIPLEIMAPVTRKSAEPVHYKLYGVLYHHGESAGNGHYTVDVLHPNGDSGSEEAWLHIDDEAVSAVRHEDVFEGHENERVDDWCAYMLFYCRTTPAWT</sequence>
<keyword evidence="4" id="KW-0833">Ubl conjugation pathway</keyword>
<keyword evidence="3" id="KW-0645">Protease</keyword>
<organism evidence="9 10">
    <name type="scientific">Russula ochroleuca</name>
    <dbReference type="NCBI Taxonomy" id="152965"/>
    <lineage>
        <taxon>Eukaryota</taxon>
        <taxon>Fungi</taxon>
        <taxon>Dikarya</taxon>
        <taxon>Basidiomycota</taxon>
        <taxon>Agaricomycotina</taxon>
        <taxon>Agaricomycetes</taxon>
        <taxon>Russulales</taxon>
        <taxon>Russulaceae</taxon>
        <taxon>Russula</taxon>
    </lineage>
</organism>
<evidence type="ECO:0000256" key="3">
    <source>
        <dbReference type="ARBA" id="ARBA00022670"/>
    </source>
</evidence>
<dbReference type="GO" id="GO:0016579">
    <property type="term" value="P:protein deubiquitination"/>
    <property type="evidence" value="ECO:0007669"/>
    <property type="project" value="InterPro"/>
</dbReference>
<evidence type="ECO:0000256" key="7">
    <source>
        <dbReference type="SAM" id="MobiDB-lite"/>
    </source>
</evidence>
<dbReference type="OrthoDB" id="429671at2759"/>
<dbReference type="InterPro" id="IPR018200">
    <property type="entry name" value="USP_CS"/>
</dbReference>
<name>A0A9P5JYV2_9AGAM</name>
<evidence type="ECO:0000256" key="6">
    <source>
        <dbReference type="ARBA" id="ARBA00022807"/>
    </source>
</evidence>
<dbReference type="GO" id="GO:0005829">
    <property type="term" value="C:cytosol"/>
    <property type="evidence" value="ECO:0007669"/>
    <property type="project" value="TreeGrafter"/>
</dbReference>
<dbReference type="GO" id="GO:0006508">
    <property type="term" value="P:proteolysis"/>
    <property type="evidence" value="ECO:0007669"/>
    <property type="project" value="UniProtKB-KW"/>
</dbReference>
<evidence type="ECO:0000313" key="9">
    <source>
        <dbReference type="EMBL" id="KAF8471381.1"/>
    </source>
</evidence>
<dbReference type="SUPFAM" id="SSF54001">
    <property type="entry name" value="Cysteine proteinases"/>
    <property type="match status" value="1"/>
</dbReference>
<dbReference type="EMBL" id="WHVB01000023">
    <property type="protein sequence ID" value="KAF8471381.1"/>
    <property type="molecule type" value="Genomic_DNA"/>
</dbReference>
<keyword evidence="5" id="KW-0378">Hydrolase</keyword>
<comment type="caution">
    <text evidence="9">The sequence shown here is derived from an EMBL/GenBank/DDBJ whole genome shotgun (WGS) entry which is preliminary data.</text>
</comment>
<dbReference type="PROSITE" id="PS00973">
    <property type="entry name" value="USP_2"/>
    <property type="match status" value="1"/>
</dbReference>
<dbReference type="Pfam" id="PF00443">
    <property type="entry name" value="UCH"/>
    <property type="match status" value="1"/>
</dbReference>
<accession>A0A9P5JYV2</accession>
<dbReference type="InterPro" id="IPR050164">
    <property type="entry name" value="Peptidase_C19"/>
</dbReference>
<feature type="region of interest" description="Disordered" evidence="7">
    <location>
        <begin position="159"/>
        <end position="182"/>
    </location>
</feature>
<dbReference type="InterPro" id="IPR028889">
    <property type="entry name" value="USP"/>
</dbReference>
<evidence type="ECO:0000256" key="4">
    <source>
        <dbReference type="ARBA" id="ARBA00022786"/>
    </source>
</evidence>
<dbReference type="AlphaFoldDB" id="A0A9P5JYV2"/>
<protein>
    <recommendedName>
        <fullName evidence="2">ubiquitinyl hydrolase 1</fullName>
        <ecNumber evidence="2">3.4.19.12</ecNumber>
    </recommendedName>
</protein>
<keyword evidence="10" id="KW-1185">Reference proteome</keyword>
<feature type="compositionally biased region" description="Low complexity" evidence="7">
    <location>
        <begin position="159"/>
        <end position="169"/>
    </location>
</feature>
<evidence type="ECO:0000259" key="8">
    <source>
        <dbReference type="PROSITE" id="PS50235"/>
    </source>
</evidence>
<dbReference type="GO" id="GO:0005634">
    <property type="term" value="C:nucleus"/>
    <property type="evidence" value="ECO:0007669"/>
    <property type="project" value="TreeGrafter"/>
</dbReference>
<reference evidence="9" key="1">
    <citation type="submission" date="2019-10" db="EMBL/GenBank/DDBJ databases">
        <authorList>
            <consortium name="DOE Joint Genome Institute"/>
            <person name="Kuo A."/>
            <person name="Miyauchi S."/>
            <person name="Kiss E."/>
            <person name="Drula E."/>
            <person name="Kohler A."/>
            <person name="Sanchez-Garcia M."/>
            <person name="Andreopoulos B."/>
            <person name="Barry K.W."/>
            <person name="Bonito G."/>
            <person name="Buee M."/>
            <person name="Carver A."/>
            <person name="Chen C."/>
            <person name="Cichocki N."/>
            <person name="Clum A."/>
            <person name="Culley D."/>
            <person name="Crous P.W."/>
            <person name="Fauchery L."/>
            <person name="Girlanda M."/>
            <person name="Hayes R."/>
            <person name="Keri Z."/>
            <person name="LaButti K."/>
            <person name="Lipzen A."/>
            <person name="Lombard V."/>
            <person name="Magnuson J."/>
            <person name="Maillard F."/>
            <person name="Morin E."/>
            <person name="Murat C."/>
            <person name="Nolan M."/>
            <person name="Ohm R."/>
            <person name="Pangilinan J."/>
            <person name="Pereira M."/>
            <person name="Perotto S."/>
            <person name="Peter M."/>
            <person name="Riley R."/>
            <person name="Sitrit Y."/>
            <person name="Stielow B."/>
            <person name="Szollosi G."/>
            <person name="Zifcakova L."/>
            <person name="Stursova M."/>
            <person name="Spatafora J.W."/>
            <person name="Tedersoo L."/>
            <person name="Vaario L.-M."/>
            <person name="Yamada A."/>
            <person name="Yan M."/>
            <person name="Wang P."/>
            <person name="Xu J."/>
            <person name="Bruns T."/>
            <person name="Baldrian P."/>
            <person name="Vilgalys R."/>
            <person name="Henrissat B."/>
            <person name="Grigoriev I.V."/>
            <person name="Hibbett D."/>
            <person name="Nagy L.G."/>
            <person name="Martin F.M."/>
        </authorList>
    </citation>
    <scope>NUCLEOTIDE SEQUENCE</scope>
    <source>
        <strain evidence="9">Prilba</strain>
    </source>
</reference>
<dbReference type="PROSITE" id="PS50235">
    <property type="entry name" value="USP_3"/>
    <property type="match status" value="1"/>
</dbReference>
<feature type="domain" description="USP" evidence="8">
    <location>
        <begin position="90"/>
        <end position="479"/>
    </location>
</feature>
<keyword evidence="6" id="KW-0788">Thiol protease</keyword>
<evidence type="ECO:0000256" key="2">
    <source>
        <dbReference type="ARBA" id="ARBA00012759"/>
    </source>
</evidence>
<dbReference type="Proteomes" id="UP000759537">
    <property type="component" value="Unassembled WGS sequence"/>
</dbReference>
<gene>
    <name evidence="9" type="ORF">DFH94DRAFT_637134</name>
</gene>
<feature type="compositionally biased region" description="Basic and acidic residues" evidence="7">
    <location>
        <begin position="172"/>
        <end position="182"/>
    </location>
</feature>
<dbReference type="EC" id="3.4.19.12" evidence="2"/>
<reference evidence="9" key="2">
    <citation type="journal article" date="2020" name="Nat. Commun.">
        <title>Large-scale genome sequencing of mycorrhizal fungi provides insights into the early evolution of symbiotic traits.</title>
        <authorList>
            <person name="Miyauchi S."/>
            <person name="Kiss E."/>
            <person name="Kuo A."/>
            <person name="Drula E."/>
            <person name="Kohler A."/>
            <person name="Sanchez-Garcia M."/>
            <person name="Morin E."/>
            <person name="Andreopoulos B."/>
            <person name="Barry K.W."/>
            <person name="Bonito G."/>
            <person name="Buee M."/>
            <person name="Carver A."/>
            <person name="Chen C."/>
            <person name="Cichocki N."/>
            <person name="Clum A."/>
            <person name="Culley D."/>
            <person name="Crous P.W."/>
            <person name="Fauchery L."/>
            <person name="Girlanda M."/>
            <person name="Hayes R.D."/>
            <person name="Keri Z."/>
            <person name="LaButti K."/>
            <person name="Lipzen A."/>
            <person name="Lombard V."/>
            <person name="Magnuson J."/>
            <person name="Maillard F."/>
            <person name="Murat C."/>
            <person name="Nolan M."/>
            <person name="Ohm R.A."/>
            <person name="Pangilinan J."/>
            <person name="Pereira M.F."/>
            <person name="Perotto S."/>
            <person name="Peter M."/>
            <person name="Pfister S."/>
            <person name="Riley R."/>
            <person name="Sitrit Y."/>
            <person name="Stielow J.B."/>
            <person name="Szollosi G."/>
            <person name="Zifcakova L."/>
            <person name="Stursova M."/>
            <person name="Spatafora J.W."/>
            <person name="Tedersoo L."/>
            <person name="Vaario L.M."/>
            <person name="Yamada A."/>
            <person name="Yan M."/>
            <person name="Wang P."/>
            <person name="Xu J."/>
            <person name="Bruns T."/>
            <person name="Baldrian P."/>
            <person name="Vilgalys R."/>
            <person name="Dunand C."/>
            <person name="Henrissat B."/>
            <person name="Grigoriev I.V."/>
            <person name="Hibbett D."/>
            <person name="Nagy L.G."/>
            <person name="Martin F.M."/>
        </authorList>
    </citation>
    <scope>NUCLEOTIDE SEQUENCE</scope>
    <source>
        <strain evidence="9">Prilba</strain>
    </source>
</reference>
<evidence type="ECO:0000256" key="1">
    <source>
        <dbReference type="ARBA" id="ARBA00000707"/>
    </source>
</evidence>
<dbReference type="Gene3D" id="3.90.70.10">
    <property type="entry name" value="Cysteine proteinases"/>
    <property type="match status" value="1"/>
</dbReference>
<dbReference type="CDD" id="cd02257">
    <property type="entry name" value="Peptidase_C19"/>
    <property type="match status" value="1"/>
</dbReference>
<dbReference type="GO" id="GO:0004843">
    <property type="term" value="F:cysteine-type deubiquitinase activity"/>
    <property type="evidence" value="ECO:0007669"/>
    <property type="project" value="UniProtKB-EC"/>
</dbReference>
<feature type="region of interest" description="Disordered" evidence="7">
    <location>
        <begin position="68"/>
        <end position="88"/>
    </location>
</feature>
<dbReference type="PANTHER" id="PTHR24006">
    <property type="entry name" value="UBIQUITIN CARBOXYL-TERMINAL HYDROLASE"/>
    <property type="match status" value="1"/>
</dbReference>
<evidence type="ECO:0000313" key="10">
    <source>
        <dbReference type="Proteomes" id="UP000759537"/>
    </source>
</evidence>
<proteinExistence type="predicted"/>
<dbReference type="InterPro" id="IPR038765">
    <property type="entry name" value="Papain-like_cys_pep_sf"/>
</dbReference>